<dbReference type="EMBL" id="LR134149">
    <property type="protein sequence ID" value="VEA39142.1"/>
    <property type="molecule type" value="Genomic_DNA"/>
</dbReference>
<protein>
    <submittedName>
        <fullName evidence="1">Sugar-binding protein</fullName>
    </submittedName>
</protein>
<organism evidence="1 2">
    <name type="scientific">Salmonella enterica I</name>
    <dbReference type="NCBI Taxonomy" id="59201"/>
    <lineage>
        <taxon>Bacteria</taxon>
        <taxon>Pseudomonadati</taxon>
        <taxon>Pseudomonadota</taxon>
        <taxon>Gammaproteobacteria</taxon>
        <taxon>Enterobacterales</taxon>
        <taxon>Enterobacteriaceae</taxon>
        <taxon>Salmonella</taxon>
    </lineage>
</organism>
<proteinExistence type="predicted"/>
<gene>
    <name evidence="1" type="ORF">NCTC8272_03025</name>
</gene>
<dbReference type="AlphaFoldDB" id="A0A447PKZ5"/>
<evidence type="ECO:0000313" key="2">
    <source>
        <dbReference type="Proteomes" id="UP000277214"/>
    </source>
</evidence>
<evidence type="ECO:0000313" key="1">
    <source>
        <dbReference type="EMBL" id="VEA39142.1"/>
    </source>
</evidence>
<reference evidence="1 2" key="1">
    <citation type="submission" date="2018-12" db="EMBL/GenBank/DDBJ databases">
        <authorList>
            <consortium name="Pathogen Informatics"/>
        </authorList>
    </citation>
    <scope>NUCLEOTIDE SEQUENCE [LARGE SCALE GENOMIC DNA]</scope>
    <source>
        <strain evidence="1 2">NCTC8272</strain>
    </source>
</reference>
<accession>A0A447PKZ5</accession>
<sequence>MTEKSAQEKLAELNQRDSNAETVENIATTGMLPVSESRSSVWWGQRQR</sequence>
<name>A0A447PKZ5_SALET</name>
<dbReference type="Proteomes" id="UP000277214">
    <property type="component" value="Chromosome 1"/>
</dbReference>